<dbReference type="CDD" id="cd00293">
    <property type="entry name" value="USP-like"/>
    <property type="match status" value="1"/>
</dbReference>
<dbReference type="SUPFAM" id="SSF52402">
    <property type="entry name" value="Adenine nucleotide alpha hydrolases-like"/>
    <property type="match status" value="1"/>
</dbReference>
<keyword evidence="4" id="KW-1185">Reference proteome</keyword>
<evidence type="ECO:0000256" key="1">
    <source>
        <dbReference type="ARBA" id="ARBA00008791"/>
    </source>
</evidence>
<organism evidence="3 4">
    <name type="scientific">Neptuniibacter pectenicola</name>
    <dbReference type="NCBI Taxonomy" id="1806669"/>
    <lineage>
        <taxon>Bacteria</taxon>
        <taxon>Pseudomonadati</taxon>
        <taxon>Pseudomonadota</taxon>
        <taxon>Gammaproteobacteria</taxon>
        <taxon>Oceanospirillales</taxon>
        <taxon>Oceanospirillaceae</taxon>
        <taxon>Neptuniibacter</taxon>
    </lineage>
</organism>
<evidence type="ECO:0000313" key="3">
    <source>
        <dbReference type="EMBL" id="MEM5534909.1"/>
    </source>
</evidence>
<gene>
    <name evidence="3" type="ORF">WNY58_00765</name>
</gene>
<dbReference type="InterPro" id="IPR006016">
    <property type="entry name" value="UspA"/>
</dbReference>
<reference evidence="3 4" key="1">
    <citation type="submission" date="2024-03" db="EMBL/GenBank/DDBJ databases">
        <title>Community enrichment and isolation of bacterial strains for fucoidan degradation.</title>
        <authorList>
            <person name="Sichert A."/>
        </authorList>
    </citation>
    <scope>NUCLEOTIDE SEQUENCE [LARGE SCALE GENOMIC DNA]</scope>
    <source>
        <strain evidence="3 4">AS76</strain>
    </source>
</reference>
<proteinExistence type="inferred from homology"/>
<accession>A0ABU9TMH3</accession>
<dbReference type="Gene3D" id="3.40.50.620">
    <property type="entry name" value="HUPs"/>
    <property type="match status" value="1"/>
</dbReference>
<dbReference type="RefSeq" id="WP_067984647.1">
    <property type="nucleotide sequence ID" value="NZ_CAXBCE010000010.1"/>
</dbReference>
<dbReference type="InterPro" id="IPR014729">
    <property type="entry name" value="Rossmann-like_a/b/a_fold"/>
</dbReference>
<comment type="similarity">
    <text evidence="1">Belongs to the universal stress protein A family.</text>
</comment>
<feature type="domain" description="UspA" evidence="2">
    <location>
        <begin position="6"/>
        <end position="156"/>
    </location>
</feature>
<dbReference type="EMBL" id="JBBMRA010000001">
    <property type="protein sequence ID" value="MEM5534909.1"/>
    <property type="molecule type" value="Genomic_DNA"/>
</dbReference>
<dbReference type="PANTHER" id="PTHR46268:SF15">
    <property type="entry name" value="UNIVERSAL STRESS PROTEIN HP_0031"/>
    <property type="match status" value="1"/>
</dbReference>
<name>A0ABU9TMH3_9GAMM</name>
<protein>
    <submittedName>
        <fullName evidence="3">Universal stress protein</fullName>
    </submittedName>
</protein>
<dbReference type="Pfam" id="PF00582">
    <property type="entry name" value="Usp"/>
    <property type="match status" value="1"/>
</dbReference>
<dbReference type="PANTHER" id="PTHR46268">
    <property type="entry name" value="STRESS RESPONSE PROTEIN NHAX"/>
    <property type="match status" value="1"/>
</dbReference>
<evidence type="ECO:0000313" key="4">
    <source>
        <dbReference type="Proteomes" id="UP001449225"/>
    </source>
</evidence>
<comment type="caution">
    <text evidence="3">The sequence shown here is derived from an EMBL/GenBank/DDBJ whole genome shotgun (WGS) entry which is preliminary data.</text>
</comment>
<dbReference type="Proteomes" id="UP001449225">
    <property type="component" value="Unassembled WGS sequence"/>
</dbReference>
<evidence type="ECO:0000259" key="2">
    <source>
        <dbReference type="Pfam" id="PF00582"/>
    </source>
</evidence>
<sequence>MALPQIKTILYATSLGKHTRPIFRQAVKQASLNNAKIVMLHVVEPMGEMGHALIQHYVTEELIQKMHDEGIQAIHENMKERVAQFCADELESLEHPIVLDIEHKVAEGHHADSIVKAATSVNADLIILGAENRFGHHSNTSQQVIRHAKVPVMVVPTGKNFE</sequence>